<dbReference type="CDD" id="cd00067">
    <property type="entry name" value="GAL4"/>
    <property type="match status" value="1"/>
</dbReference>
<feature type="compositionally biased region" description="Polar residues" evidence="7">
    <location>
        <begin position="188"/>
        <end position="214"/>
    </location>
</feature>
<dbReference type="Proteomes" id="UP000807469">
    <property type="component" value="Unassembled WGS sequence"/>
</dbReference>
<keyword evidence="4" id="KW-0238">DNA-binding</keyword>
<keyword evidence="2" id="KW-0479">Metal-binding</keyword>
<gene>
    <name evidence="9" type="ORF">BDN70DRAFT_807308</name>
</gene>
<protein>
    <recommendedName>
        <fullName evidence="8">Zn(2)-C6 fungal-type domain-containing protein</fullName>
    </recommendedName>
</protein>
<dbReference type="AlphaFoldDB" id="A0A9P6D133"/>
<comment type="subcellular location">
    <subcellularLocation>
        <location evidence="1">Nucleus</location>
    </subcellularLocation>
</comment>
<keyword evidence="5" id="KW-0804">Transcription</keyword>
<evidence type="ECO:0000256" key="6">
    <source>
        <dbReference type="ARBA" id="ARBA00023242"/>
    </source>
</evidence>
<dbReference type="InterPro" id="IPR036864">
    <property type="entry name" value="Zn2-C6_fun-type_DNA-bd_sf"/>
</dbReference>
<dbReference type="CDD" id="cd12148">
    <property type="entry name" value="fungal_TF_MHR"/>
    <property type="match status" value="1"/>
</dbReference>
<dbReference type="SUPFAM" id="SSF57701">
    <property type="entry name" value="Zn2/Cys6 DNA-binding domain"/>
    <property type="match status" value="1"/>
</dbReference>
<dbReference type="PROSITE" id="PS00463">
    <property type="entry name" value="ZN2_CY6_FUNGAL_1"/>
    <property type="match status" value="1"/>
</dbReference>
<evidence type="ECO:0000256" key="2">
    <source>
        <dbReference type="ARBA" id="ARBA00022723"/>
    </source>
</evidence>
<dbReference type="InterPro" id="IPR001138">
    <property type="entry name" value="Zn2Cys6_DnaBD"/>
</dbReference>
<feature type="compositionally biased region" description="Polar residues" evidence="7">
    <location>
        <begin position="42"/>
        <end position="56"/>
    </location>
</feature>
<feature type="region of interest" description="Disordered" evidence="7">
    <location>
        <begin position="25"/>
        <end position="116"/>
    </location>
</feature>
<evidence type="ECO:0000256" key="5">
    <source>
        <dbReference type="ARBA" id="ARBA00023163"/>
    </source>
</evidence>
<dbReference type="GO" id="GO:0008270">
    <property type="term" value="F:zinc ion binding"/>
    <property type="evidence" value="ECO:0007669"/>
    <property type="project" value="InterPro"/>
</dbReference>
<evidence type="ECO:0000256" key="7">
    <source>
        <dbReference type="SAM" id="MobiDB-lite"/>
    </source>
</evidence>
<evidence type="ECO:0000256" key="1">
    <source>
        <dbReference type="ARBA" id="ARBA00004123"/>
    </source>
</evidence>
<reference evidence="9" key="1">
    <citation type="submission" date="2020-11" db="EMBL/GenBank/DDBJ databases">
        <authorList>
            <consortium name="DOE Joint Genome Institute"/>
            <person name="Ahrendt S."/>
            <person name="Riley R."/>
            <person name="Andreopoulos W."/>
            <person name="Labutti K."/>
            <person name="Pangilinan J."/>
            <person name="Ruiz-Duenas F.J."/>
            <person name="Barrasa J.M."/>
            <person name="Sanchez-Garcia M."/>
            <person name="Camarero S."/>
            <person name="Miyauchi S."/>
            <person name="Serrano A."/>
            <person name="Linde D."/>
            <person name="Babiker R."/>
            <person name="Drula E."/>
            <person name="Ayuso-Fernandez I."/>
            <person name="Pacheco R."/>
            <person name="Padilla G."/>
            <person name="Ferreira P."/>
            <person name="Barriuso J."/>
            <person name="Kellner H."/>
            <person name="Castanera R."/>
            <person name="Alfaro M."/>
            <person name="Ramirez L."/>
            <person name="Pisabarro A.G."/>
            <person name="Kuo A."/>
            <person name="Tritt A."/>
            <person name="Lipzen A."/>
            <person name="He G."/>
            <person name="Yan M."/>
            <person name="Ng V."/>
            <person name="Cullen D."/>
            <person name="Martin F."/>
            <person name="Rosso M.-N."/>
            <person name="Henrissat B."/>
            <person name="Hibbett D."/>
            <person name="Martinez A.T."/>
            <person name="Grigoriev I.V."/>
        </authorList>
    </citation>
    <scope>NUCLEOTIDE SEQUENCE</scope>
    <source>
        <strain evidence="9">CIRM-BRFM 674</strain>
    </source>
</reference>
<dbReference type="Pfam" id="PF00172">
    <property type="entry name" value="Zn_clus"/>
    <property type="match status" value="1"/>
</dbReference>
<dbReference type="GO" id="GO:0006351">
    <property type="term" value="P:DNA-templated transcription"/>
    <property type="evidence" value="ECO:0007669"/>
    <property type="project" value="InterPro"/>
</dbReference>
<dbReference type="InterPro" id="IPR051089">
    <property type="entry name" value="prtT"/>
</dbReference>
<feature type="compositionally biased region" description="Polar residues" evidence="7">
    <location>
        <begin position="65"/>
        <end position="85"/>
    </location>
</feature>
<evidence type="ECO:0000313" key="10">
    <source>
        <dbReference type="Proteomes" id="UP000807469"/>
    </source>
</evidence>
<dbReference type="SMART" id="SM00066">
    <property type="entry name" value="GAL4"/>
    <property type="match status" value="1"/>
</dbReference>
<feature type="compositionally biased region" description="Gly residues" evidence="7">
    <location>
        <begin position="764"/>
        <end position="778"/>
    </location>
</feature>
<dbReference type="GO" id="GO:0005634">
    <property type="term" value="C:nucleus"/>
    <property type="evidence" value="ECO:0007669"/>
    <property type="project" value="UniProtKB-SubCell"/>
</dbReference>
<keyword evidence="3" id="KW-0805">Transcription regulation</keyword>
<dbReference type="Pfam" id="PF04082">
    <property type="entry name" value="Fungal_trans"/>
    <property type="match status" value="1"/>
</dbReference>
<dbReference type="EMBL" id="MU155216">
    <property type="protein sequence ID" value="KAF9479273.1"/>
    <property type="molecule type" value="Genomic_DNA"/>
</dbReference>
<evidence type="ECO:0000256" key="3">
    <source>
        <dbReference type="ARBA" id="ARBA00023015"/>
    </source>
</evidence>
<sequence length="918" mass="100956">MQPPPSPGIPIDPALALYPPYYSSYQQHQQHHIPQHLALPPNYSSPSSQGSDTIGTPPTEHMYPSGSSNMNGKRPASSVSNGTANDSRKKARKDDDGDMPSPVADKEEVKAKPTRGSRACTVCRRLKMKCVGAEQGPPCKRCLSGNHECIFEESNRGKRSSKKHEILTRSLRKMERTLDTVLRSIGNPSIASGMISRSPSPSAQTVGTQALLANSPSPPPSTSYQHQQKHHAPGSPKLHSLPDNALNPLGLLAEASLANRRAQAINPTGMVARHDSDENPKVGVASDNYFKPGPMTILPLRRLYIERQVQPEMLSFVSTEEVVALFNIYFDHIHASPPSGLRFMHCNLLDRNFHTPSLVCSRSPFLLTTICSIASKFYTAKPDLHPRLTELAKRLAFSVPAKGYKSVEIVQAYLLLTLWGCGAVERYEQDKTWLLLGMAIRMATDLNLHRKTAVTSQDTQEGKARDLEVHNRERTWILCFCLDRSFSAQMGKPSSVKEDYIIRHTTEWYMSPFANPSDASLAAYAELQRTLSRSLEFLYSGTDTASGLQTNCDYLLIIKTFETQILAWKHQWIDQRSWDLETLATAQYKKLISEFYFNYAMLVVNSFGLQNALERAPVDIGHFFARVHSSAHACAILVRDQLGPGGFMKYSPDSHFVQTSYAVLSLLKLVRPEFQAFLDNEQSTLSLVRDVADVLDNIAANPLHTPALYSGFLRALISAKLEPGSQSGTDDGRPPSVDGDQQQHHQQQQQPQLSSDNQSHMNGSHGGNGGMTTPGGYGHQHHYHNEPVFNLMNEFQFDSEMGPVADMSTFPPTMAPNPSEDAMGALTMENILSSGFWDSMLVPGYNSMDGLSGGFVFGAGGSGLITPRFGGSPMQSGTNTPRRAAAAAAVSGHSALTQTSINAAFDNQRKETRIKIDS</sequence>
<evidence type="ECO:0000259" key="8">
    <source>
        <dbReference type="PROSITE" id="PS50048"/>
    </source>
</evidence>
<name>A0A9P6D133_9AGAR</name>
<dbReference type="PANTHER" id="PTHR31845:SF19">
    <property type="entry name" value="TRANSCRIPTION FACTOR DOMAIN-CONTAINING PROTEIN"/>
    <property type="match status" value="1"/>
</dbReference>
<dbReference type="GO" id="GO:0000976">
    <property type="term" value="F:transcription cis-regulatory region binding"/>
    <property type="evidence" value="ECO:0007669"/>
    <property type="project" value="TreeGrafter"/>
</dbReference>
<evidence type="ECO:0000313" key="9">
    <source>
        <dbReference type="EMBL" id="KAF9479273.1"/>
    </source>
</evidence>
<dbReference type="GO" id="GO:0000981">
    <property type="term" value="F:DNA-binding transcription factor activity, RNA polymerase II-specific"/>
    <property type="evidence" value="ECO:0007669"/>
    <property type="project" value="InterPro"/>
</dbReference>
<dbReference type="Gene3D" id="4.10.240.10">
    <property type="entry name" value="Zn(2)-C6 fungal-type DNA-binding domain"/>
    <property type="match status" value="1"/>
</dbReference>
<organism evidence="9 10">
    <name type="scientific">Pholiota conissans</name>
    <dbReference type="NCBI Taxonomy" id="109636"/>
    <lineage>
        <taxon>Eukaryota</taxon>
        <taxon>Fungi</taxon>
        <taxon>Dikarya</taxon>
        <taxon>Basidiomycota</taxon>
        <taxon>Agaricomycotina</taxon>
        <taxon>Agaricomycetes</taxon>
        <taxon>Agaricomycetidae</taxon>
        <taxon>Agaricales</taxon>
        <taxon>Agaricineae</taxon>
        <taxon>Strophariaceae</taxon>
        <taxon>Pholiota</taxon>
    </lineage>
</organism>
<feature type="region of interest" description="Disordered" evidence="7">
    <location>
        <begin position="188"/>
        <end position="243"/>
    </location>
</feature>
<dbReference type="OrthoDB" id="3429912at2759"/>
<dbReference type="PROSITE" id="PS50048">
    <property type="entry name" value="ZN2_CY6_FUNGAL_2"/>
    <property type="match status" value="1"/>
</dbReference>
<evidence type="ECO:0000256" key="4">
    <source>
        <dbReference type="ARBA" id="ARBA00023125"/>
    </source>
</evidence>
<comment type="caution">
    <text evidence="9">The sequence shown here is derived from an EMBL/GenBank/DDBJ whole genome shotgun (WGS) entry which is preliminary data.</text>
</comment>
<proteinExistence type="predicted"/>
<keyword evidence="10" id="KW-1185">Reference proteome</keyword>
<dbReference type="SMART" id="SM00906">
    <property type="entry name" value="Fungal_trans"/>
    <property type="match status" value="1"/>
</dbReference>
<feature type="region of interest" description="Disordered" evidence="7">
    <location>
        <begin position="723"/>
        <end position="782"/>
    </location>
</feature>
<accession>A0A9P6D133</accession>
<dbReference type="InterPro" id="IPR007219">
    <property type="entry name" value="XnlR_reg_dom"/>
</dbReference>
<keyword evidence="6" id="KW-0539">Nucleus</keyword>
<dbReference type="PANTHER" id="PTHR31845">
    <property type="entry name" value="FINGER DOMAIN PROTEIN, PUTATIVE-RELATED"/>
    <property type="match status" value="1"/>
</dbReference>
<feature type="compositionally biased region" description="Basic and acidic residues" evidence="7">
    <location>
        <begin position="86"/>
        <end position="95"/>
    </location>
</feature>
<feature type="domain" description="Zn(2)-C6 fungal-type" evidence="8">
    <location>
        <begin position="119"/>
        <end position="151"/>
    </location>
</feature>